<accession>A0A8D4UVV3</accession>
<dbReference type="InterPro" id="IPR036388">
    <property type="entry name" value="WH-like_DNA-bd_sf"/>
</dbReference>
<keyword evidence="7" id="KW-1185">Reference proteome</keyword>
<dbReference type="InterPro" id="IPR050950">
    <property type="entry name" value="HTH-type_LysR_regulators"/>
</dbReference>
<dbReference type="InterPro" id="IPR005119">
    <property type="entry name" value="LysR_subst-bd"/>
</dbReference>
<dbReference type="EMBL" id="AP019697">
    <property type="protein sequence ID" value="BBK25877.1"/>
    <property type="molecule type" value="Genomic_DNA"/>
</dbReference>
<dbReference type="SUPFAM" id="SSF53850">
    <property type="entry name" value="Periplasmic binding protein-like II"/>
    <property type="match status" value="1"/>
</dbReference>
<evidence type="ECO:0000256" key="3">
    <source>
        <dbReference type="ARBA" id="ARBA00023125"/>
    </source>
</evidence>
<evidence type="ECO:0000256" key="2">
    <source>
        <dbReference type="ARBA" id="ARBA00023015"/>
    </source>
</evidence>
<protein>
    <recommendedName>
        <fullName evidence="5">HTH lysR-type domain-containing protein</fullName>
    </recommendedName>
</protein>
<name>A0A8D4UVV3_9FIRM</name>
<dbReference type="GO" id="GO:0003677">
    <property type="term" value="F:DNA binding"/>
    <property type="evidence" value="ECO:0007669"/>
    <property type="project" value="UniProtKB-KW"/>
</dbReference>
<dbReference type="AlphaFoldDB" id="A0A8D4UVV3"/>
<comment type="similarity">
    <text evidence="1">Belongs to the LysR transcriptional regulatory family.</text>
</comment>
<dbReference type="PROSITE" id="PS50931">
    <property type="entry name" value="HTH_LYSR"/>
    <property type="match status" value="1"/>
</dbReference>
<feature type="domain" description="HTH lysR-type" evidence="5">
    <location>
        <begin position="1"/>
        <end position="41"/>
    </location>
</feature>
<keyword evidence="4" id="KW-0804">Transcription</keyword>
<proteinExistence type="inferred from homology"/>
<gene>
    <name evidence="6" type="ORF">Dia5BBH33_18120</name>
</gene>
<dbReference type="Pfam" id="PF03466">
    <property type="entry name" value="LysR_substrate"/>
    <property type="match status" value="1"/>
</dbReference>
<dbReference type="Gene3D" id="1.10.10.10">
    <property type="entry name" value="Winged helix-like DNA-binding domain superfamily/Winged helix DNA-binding domain"/>
    <property type="match status" value="1"/>
</dbReference>
<organism evidence="6 7">
    <name type="scientific">Dialister hominis</name>
    <dbReference type="NCBI Taxonomy" id="2582419"/>
    <lineage>
        <taxon>Bacteria</taxon>
        <taxon>Bacillati</taxon>
        <taxon>Bacillota</taxon>
        <taxon>Negativicutes</taxon>
        <taxon>Veillonellales</taxon>
        <taxon>Veillonellaceae</taxon>
        <taxon>Dialister</taxon>
    </lineage>
</organism>
<sequence length="196" mass="21928">MTRAARALHLTQPTLSRQIRELEEELGQTLFSRGGRELSLTREGLLLRQRAEEIVGLAEITEKEFRSLGEKTVSGDLSLGCGESKALSFVTDALKVLQDEHPLIIPHFFSGNGEIVMDRLDKGLLDFAVLMGAENTERYYSLPLPNHDTWGLLMDKDDPFAFRPLTSPLSLVWKKHQILSAPAEAFLAKIREAGEK</sequence>
<evidence type="ECO:0000256" key="1">
    <source>
        <dbReference type="ARBA" id="ARBA00009437"/>
    </source>
</evidence>
<dbReference type="GO" id="GO:0005829">
    <property type="term" value="C:cytosol"/>
    <property type="evidence" value="ECO:0007669"/>
    <property type="project" value="TreeGrafter"/>
</dbReference>
<dbReference type="InterPro" id="IPR036390">
    <property type="entry name" value="WH_DNA-bd_sf"/>
</dbReference>
<evidence type="ECO:0000313" key="7">
    <source>
        <dbReference type="Proteomes" id="UP000320585"/>
    </source>
</evidence>
<dbReference type="Gene3D" id="3.40.190.10">
    <property type="entry name" value="Periplasmic binding protein-like II"/>
    <property type="match status" value="1"/>
</dbReference>
<keyword evidence="3" id="KW-0238">DNA-binding</keyword>
<reference evidence="7" key="1">
    <citation type="submission" date="2019-05" db="EMBL/GenBank/DDBJ databases">
        <title>Complete genome sequencing of Dialister sp. strain 5BBH33.</title>
        <authorList>
            <person name="Sakamoto M."/>
            <person name="Murakami T."/>
            <person name="Mori H."/>
        </authorList>
    </citation>
    <scope>NUCLEOTIDE SEQUENCE [LARGE SCALE GENOMIC DNA]</scope>
    <source>
        <strain evidence="7">5BBH33</strain>
    </source>
</reference>
<evidence type="ECO:0000313" key="6">
    <source>
        <dbReference type="EMBL" id="BBK25877.1"/>
    </source>
</evidence>
<evidence type="ECO:0000259" key="5">
    <source>
        <dbReference type="PROSITE" id="PS50931"/>
    </source>
</evidence>
<keyword evidence="2" id="KW-0805">Transcription regulation</keyword>
<evidence type="ECO:0000256" key="4">
    <source>
        <dbReference type="ARBA" id="ARBA00023163"/>
    </source>
</evidence>
<dbReference type="InterPro" id="IPR000847">
    <property type="entry name" value="LysR_HTH_N"/>
</dbReference>
<dbReference type="SUPFAM" id="SSF46785">
    <property type="entry name" value="Winged helix' DNA-binding domain"/>
    <property type="match status" value="1"/>
</dbReference>
<dbReference type="CDD" id="cd05466">
    <property type="entry name" value="PBP2_LTTR_substrate"/>
    <property type="match status" value="1"/>
</dbReference>
<dbReference type="Proteomes" id="UP000320585">
    <property type="component" value="Chromosome"/>
</dbReference>
<dbReference type="PANTHER" id="PTHR30419:SF8">
    <property type="entry name" value="NITROGEN ASSIMILATION TRANSCRIPTIONAL ACTIVATOR-RELATED"/>
    <property type="match status" value="1"/>
</dbReference>
<dbReference type="Pfam" id="PF00126">
    <property type="entry name" value="HTH_1"/>
    <property type="match status" value="1"/>
</dbReference>
<dbReference type="KEGG" id="dho:Dia5BBH33_18120"/>
<dbReference type="PRINTS" id="PR00039">
    <property type="entry name" value="HTHLYSR"/>
</dbReference>
<dbReference type="PANTHER" id="PTHR30419">
    <property type="entry name" value="HTH-TYPE TRANSCRIPTIONAL REGULATOR YBHD"/>
    <property type="match status" value="1"/>
</dbReference>
<dbReference type="GO" id="GO:0003700">
    <property type="term" value="F:DNA-binding transcription factor activity"/>
    <property type="evidence" value="ECO:0007669"/>
    <property type="project" value="InterPro"/>
</dbReference>